<evidence type="ECO:0000256" key="1">
    <source>
        <dbReference type="SAM" id="MobiDB-lite"/>
    </source>
</evidence>
<keyword evidence="3" id="KW-1185">Reference proteome</keyword>
<sequence>MDLQSLIGKTCVIGLSYFDVDGQLLKQNQCCGQVVASDAQKGITIKLQHSNGRAAAADFILPPNERAWYKAPAGHYRNPEGGVDIENPDFLVTWDIHRTQQDHSEGQHEWWEWRPNTQPPRVGS</sequence>
<name>A0A839UQL0_9GAMM</name>
<comment type="caution">
    <text evidence="2">The sequence shown here is derived from an EMBL/GenBank/DDBJ whole genome shotgun (WGS) entry which is preliminary data.</text>
</comment>
<proteinExistence type="predicted"/>
<evidence type="ECO:0000313" key="3">
    <source>
        <dbReference type="Proteomes" id="UP000559987"/>
    </source>
</evidence>
<feature type="compositionally biased region" description="Basic and acidic residues" evidence="1">
    <location>
        <begin position="103"/>
        <end position="112"/>
    </location>
</feature>
<accession>A0A839UQL0</accession>
<organism evidence="2 3">
    <name type="scientific">Simiduia aestuariiviva</name>
    <dbReference type="NCBI Taxonomy" id="1510459"/>
    <lineage>
        <taxon>Bacteria</taxon>
        <taxon>Pseudomonadati</taxon>
        <taxon>Pseudomonadota</taxon>
        <taxon>Gammaproteobacteria</taxon>
        <taxon>Cellvibrionales</taxon>
        <taxon>Cellvibrionaceae</taxon>
        <taxon>Simiduia</taxon>
    </lineage>
</organism>
<dbReference type="RefSeq" id="WP_183908636.1">
    <property type="nucleotide sequence ID" value="NZ_JACHXZ010000001.1"/>
</dbReference>
<dbReference type="EMBL" id="JACHXZ010000001">
    <property type="protein sequence ID" value="MBB3167697.1"/>
    <property type="molecule type" value="Genomic_DNA"/>
</dbReference>
<reference evidence="2 3" key="1">
    <citation type="submission" date="2020-08" db="EMBL/GenBank/DDBJ databases">
        <title>Genomic Encyclopedia of Type Strains, Phase III (KMG-III): the genomes of soil and plant-associated and newly described type strains.</title>
        <authorList>
            <person name="Whitman W."/>
        </authorList>
    </citation>
    <scope>NUCLEOTIDE SEQUENCE [LARGE SCALE GENOMIC DNA]</scope>
    <source>
        <strain evidence="2 3">CECT 8571</strain>
    </source>
</reference>
<dbReference type="AlphaFoldDB" id="A0A839UQL0"/>
<gene>
    <name evidence="2" type="ORF">FHS30_000873</name>
</gene>
<evidence type="ECO:0000313" key="2">
    <source>
        <dbReference type="EMBL" id="MBB3167697.1"/>
    </source>
</evidence>
<feature type="region of interest" description="Disordered" evidence="1">
    <location>
        <begin position="103"/>
        <end position="124"/>
    </location>
</feature>
<protein>
    <submittedName>
        <fullName evidence="2">Uncharacterized protein</fullName>
    </submittedName>
</protein>
<dbReference type="Proteomes" id="UP000559987">
    <property type="component" value="Unassembled WGS sequence"/>
</dbReference>